<evidence type="ECO:0000259" key="5">
    <source>
        <dbReference type="Pfam" id="PF18317"/>
    </source>
</evidence>
<evidence type="ECO:0000256" key="2">
    <source>
        <dbReference type="ARBA" id="ARBA00009349"/>
    </source>
</evidence>
<comment type="similarity">
    <text evidence="1">In the 2nd section; belongs to the type-I 3-dehydroquinase family.</text>
</comment>
<dbReference type="Gene3D" id="3.20.20.70">
    <property type="entry name" value="Aldolase class I"/>
    <property type="match status" value="1"/>
</dbReference>
<evidence type="ECO:0000256" key="1">
    <source>
        <dbReference type="ARBA" id="ARBA00006477"/>
    </source>
</evidence>
<evidence type="ECO:0000313" key="6">
    <source>
        <dbReference type="EMBL" id="OSS49260.1"/>
    </source>
</evidence>
<dbReference type="Pfam" id="PF01488">
    <property type="entry name" value="Shikimate_DH"/>
    <property type="match status" value="1"/>
</dbReference>
<keyword evidence="7" id="KW-1185">Reference proteome</keyword>
<dbReference type="CDD" id="cd01065">
    <property type="entry name" value="NAD_bind_Shikimate_DH"/>
    <property type="match status" value="1"/>
</dbReference>
<dbReference type="SUPFAM" id="SSF51569">
    <property type="entry name" value="Aldolase"/>
    <property type="match status" value="1"/>
</dbReference>
<dbReference type="Pfam" id="PF18317">
    <property type="entry name" value="SDH_C"/>
    <property type="match status" value="1"/>
</dbReference>
<dbReference type="InterPro" id="IPR001381">
    <property type="entry name" value="DHquinase_I"/>
</dbReference>
<dbReference type="SUPFAM" id="SSF51735">
    <property type="entry name" value="NAD(P)-binding Rossmann-fold domains"/>
    <property type="match status" value="1"/>
</dbReference>
<comment type="similarity">
    <text evidence="2">In the N-terminal section; belongs to the shikimate kinase family.</text>
</comment>
<dbReference type="GO" id="GO:0004764">
    <property type="term" value="F:shikimate 3-dehydrogenase (NADP+) activity"/>
    <property type="evidence" value="ECO:0007669"/>
    <property type="project" value="InterPro"/>
</dbReference>
<dbReference type="PANTHER" id="PTHR21089:SF1">
    <property type="entry name" value="BIFUNCTIONAL 3-DEHYDROQUINATE DEHYDRATASE_SHIKIMATE DEHYDROGENASE, CHLOROPLASTIC"/>
    <property type="match status" value="1"/>
</dbReference>
<dbReference type="InterPro" id="IPR036291">
    <property type="entry name" value="NAD(P)-bd_dom_sf"/>
</dbReference>
<reference evidence="6 7" key="1">
    <citation type="journal article" date="2017" name="Genome Announc.">
        <title>Genome sequence of the saprophytic ascomycete Epicoccum nigrum ICMP 19927 strain isolated from New Zealand.</title>
        <authorList>
            <person name="Fokin M."/>
            <person name="Fleetwood D."/>
            <person name="Weir B.S."/>
            <person name="Villas-Boas S.G."/>
        </authorList>
    </citation>
    <scope>NUCLEOTIDE SEQUENCE [LARGE SCALE GENOMIC DNA]</scope>
    <source>
        <strain evidence="6 7">ICMP 19927</strain>
    </source>
</reference>
<sequence>MPPSSTASPIPSSRQPMASAVSTSYNPSAARWTRSYEFDASIALVGIRGTGLSTLAVFAANLLNFELLDADHQFYQATGLSRAKFRSNYGMDKYRNAESNLLRSMLLGHPSKTVIVCGPGAVEATGQTLLSAYALDHPVIYVSRDIQGIQDHLKVWDGDVISSIYRASTPTLRSVSNFEFYNSTHSTCEDAYPNNRRNIGSSLALKRVEQNFALFLQSVTAQKTFCLEQHHLQLLARNGRQFTSALTVYAPVPATFWSNAIHEDFLADAIELIVPTSTLGTGLGEFGHSDADFITQQYHSAKSAAHVPIVLSFESIDDLSVPANEMCYFEVLHHGLRLGPDFLCVDLTYDRDLIRRLIAVKGRTKVIADYSESVPSSGNWNSPKWKDMIQLAEKIGADAVRLRQETTAVKDNFAVRHFVDQVTASNQSKIPVIAYNTGFPGKMSRFTGAHLNPVTDSRLQNQANQGQQAQLLTARNAQIALYSSFVLDALQFGIYGNNVNHSLSPAMHNAAFEASGMPHSYRTFQHSTLEQLKTLLSDPSIGGLSVTAPFKTQVLPLVHQISHEAEIIGAINTLIPIRSHNGFLSSERNRAGTPVAIYGDNTDWIGIRDCIQANLSPVNAVNHRTTALVIGAGGMARAATYALLGLGVRQLFFYSRTCERAQALVDYFEEEGRLLAISETCQHSSGRLPTNAQTDLRMQILADKSNVWPHDVKHPTIIVSCIATKDIGGKCSVDTSLPPAWLASTTGGVALELSYAPPVTPLLEQIRELDEQGWIAVDGLQMLPAQGRTQFELFTSRRAPVKLMYKAVLSAHMERTST</sequence>
<accession>A0A1Y2LZE1</accession>
<dbReference type="InterPro" id="IPR013785">
    <property type="entry name" value="Aldolase_TIM"/>
</dbReference>
<dbReference type="InterPro" id="IPR006151">
    <property type="entry name" value="Shikm_DH/Glu-tRNA_Rdtase"/>
</dbReference>
<organism evidence="6 7">
    <name type="scientific">Epicoccum nigrum</name>
    <name type="common">Soil fungus</name>
    <name type="synonym">Epicoccum purpurascens</name>
    <dbReference type="NCBI Taxonomy" id="105696"/>
    <lineage>
        <taxon>Eukaryota</taxon>
        <taxon>Fungi</taxon>
        <taxon>Dikarya</taxon>
        <taxon>Ascomycota</taxon>
        <taxon>Pezizomycotina</taxon>
        <taxon>Dothideomycetes</taxon>
        <taxon>Pleosporomycetidae</taxon>
        <taxon>Pleosporales</taxon>
        <taxon>Pleosporineae</taxon>
        <taxon>Didymellaceae</taxon>
        <taxon>Epicoccum</taxon>
    </lineage>
</organism>
<name>A0A1Y2LZE1_EPING</name>
<dbReference type="InterPro" id="IPR027417">
    <property type="entry name" value="P-loop_NTPase"/>
</dbReference>
<gene>
    <name evidence="6" type="ORF">B5807_05564</name>
</gene>
<proteinExistence type="inferred from homology"/>
<dbReference type="GO" id="GO:0019632">
    <property type="term" value="P:shikimate metabolic process"/>
    <property type="evidence" value="ECO:0007669"/>
    <property type="project" value="TreeGrafter"/>
</dbReference>
<dbReference type="InterPro" id="IPR022893">
    <property type="entry name" value="Shikimate_DH_fam"/>
</dbReference>
<dbReference type="InterPro" id="IPR031322">
    <property type="entry name" value="Shikimate/glucono_kinase"/>
</dbReference>
<dbReference type="CDD" id="cd00502">
    <property type="entry name" value="DHQase_I"/>
    <property type="match status" value="1"/>
</dbReference>
<feature type="domain" description="Shikimate dehydrogenase substrate binding N-terminal" evidence="4">
    <location>
        <begin position="494"/>
        <end position="574"/>
    </location>
</feature>
<dbReference type="Pfam" id="PF01202">
    <property type="entry name" value="SKI"/>
    <property type="match status" value="1"/>
</dbReference>
<feature type="domain" description="Quinate/shikimate 5-dehydrogenase/glutamyl-tRNA reductase" evidence="3">
    <location>
        <begin position="624"/>
        <end position="674"/>
    </location>
</feature>
<dbReference type="GO" id="GO:0009423">
    <property type="term" value="P:chorismate biosynthetic process"/>
    <property type="evidence" value="ECO:0007669"/>
    <property type="project" value="TreeGrafter"/>
</dbReference>
<dbReference type="GO" id="GO:0003855">
    <property type="term" value="F:3-dehydroquinate dehydratase activity"/>
    <property type="evidence" value="ECO:0007669"/>
    <property type="project" value="InterPro"/>
</dbReference>
<dbReference type="AlphaFoldDB" id="A0A1Y2LZE1"/>
<evidence type="ECO:0000259" key="3">
    <source>
        <dbReference type="Pfam" id="PF01488"/>
    </source>
</evidence>
<dbReference type="STRING" id="105696.A0A1Y2LZE1"/>
<dbReference type="InterPro" id="IPR046346">
    <property type="entry name" value="Aminoacid_DH-like_N_sf"/>
</dbReference>
<dbReference type="SUPFAM" id="SSF52540">
    <property type="entry name" value="P-loop containing nucleoside triphosphate hydrolases"/>
    <property type="match status" value="1"/>
</dbReference>
<dbReference type="InterPro" id="IPR041121">
    <property type="entry name" value="SDH_C"/>
</dbReference>
<dbReference type="InParanoid" id="A0A1Y2LZE1"/>
<dbReference type="PRINTS" id="PR01100">
    <property type="entry name" value="SHIKIMTKNASE"/>
</dbReference>
<protein>
    <submittedName>
        <fullName evidence="6">Uncharacterized protein</fullName>
    </submittedName>
</protein>
<dbReference type="Proteomes" id="UP000193240">
    <property type="component" value="Unassembled WGS sequence"/>
</dbReference>
<feature type="domain" description="SDH C-terminal" evidence="5">
    <location>
        <begin position="779"/>
        <end position="809"/>
    </location>
</feature>
<dbReference type="Pfam" id="PF08501">
    <property type="entry name" value="Shikimate_dh_N"/>
    <property type="match status" value="1"/>
</dbReference>
<evidence type="ECO:0000259" key="4">
    <source>
        <dbReference type="Pfam" id="PF08501"/>
    </source>
</evidence>
<dbReference type="InterPro" id="IPR013708">
    <property type="entry name" value="Shikimate_DH-bd_N"/>
</dbReference>
<dbReference type="Pfam" id="PF01487">
    <property type="entry name" value="DHquinase_I"/>
    <property type="match status" value="1"/>
</dbReference>
<evidence type="ECO:0000313" key="7">
    <source>
        <dbReference type="Proteomes" id="UP000193240"/>
    </source>
</evidence>
<dbReference type="EMBL" id="KZ107844">
    <property type="protein sequence ID" value="OSS49260.1"/>
    <property type="molecule type" value="Genomic_DNA"/>
</dbReference>
<dbReference type="OMA" id="SARATIY"/>
<dbReference type="Gene3D" id="3.40.50.300">
    <property type="entry name" value="P-loop containing nucleotide triphosphate hydrolases"/>
    <property type="match status" value="1"/>
</dbReference>
<dbReference type="PANTHER" id="PTHR21089">
    <property type="entry name" value="SHIKIMATE DEHYDROGENASE"/>
    <property type="match status" value="1"/>
</dbReference>
<dbReference type="Gene3D" id="3.40.50.10860">
    <property type="entry name" value="Leucine Dehydrogenase, chain A, domain 1"/>
    <property type="match status" value="1"/>
</dbReference>
<dbReference type="Gene3D" id="3.40.50.720">
    <property type="entry name" value="NAD(P)-binding Rossmann-like Domain"/>
    <property type="match status" value="1"/>
</dbReference>
<dbReference type="SUPFAM" id="SSF53223">
    <property type="entry name" value="Aminoacid dehydrogenase-like, N-terminal domain"/>
    <property type="match status" value="1"/>
</dbReference>